<dbReference type="GO" id="GO:0016747">
    <property type="term" value="F:acyltransferase activity, transferring groups other than amino-acyl groups"/>
    <property type="evidence" value="ECO:0007669"/>
    <property type="project" value="InterPro"/>
</dbReference>
<dbReference type="EMBL" id="WXYQ01000009">
    <property type="protein sequence ID" value="NBG96568.1"/>
    <property type="molecule type" value="Genomic_DNA"/>
</dbReference>
<dbReference type="OrthoDB" id="7960624at2"/>
<dbReference type="AlphaFoldDB" id="A0A845QE30"/>
<feature type="domain" description="N-acetyltransferase" evidence="1">
    <location>
        <begin position="19"/>
        <end position="129"/>
    </location>
</feature>
<keyword evidence="2" id="KW-0808">Transferase</keyword>
<comment type="caution">
    <text evidence="2">The sequence shown here is derived from an EMBL/GenBank/DDBJ whole genome shotgun (WGS) entry which is preliminary data.</text>
</comment>
<keyword evidence="3" id="KW-1185">Reference proteome</keyword>
<accession>A0A845QE30</accession>
<evidence type="ECO:0000313" key="2">
    <source>
        <dbReference type="EMBL" id="NBG96568.1"/>
    </source>
</evidence>
<dbReference type="Proteomes" id="UP000470384">
    <property type="component" value="Unassembled WGS sequence"/>
</dbReference>
<dbReference type="InterPro" id="IPR000182">
    <property type="entry name" value="GNAT_dom"/>
</dbReference>
<dbReference type="InterPro" id="IPR016181">
    <property type="entry name" value="Acyl_CoA_acyltransferase"/>
</dbReference>
<evidence type="ECO:0000259" key="1">
    <source>
        <dbReference type="Pfam" id="PF13302"/>
    </source>
</evidence>
<dbReference type="Gene3D" id="3.40.630.30">
    <property type="match status" value="1"/>
</dbReference>
<evidence type="ECO:0000313" key="3">
    <source>
        <dbReference type="Proteomes" id="UP000470384"/>
    </source>
</evidence>
<organism evidence="2 3">
    <name type="scientific">Pyruvatibacter mobilis</name>
    <dbReference type="NCBI Taxonomy" id="1712261"/>
    <lineage>
        <taxon>Bacteria</taxon>
        <taxon>Pseudomonadati</taxon>
        <taxon>Pseudomonadota</taxon>
        <taxon>Alphaproteobacteria</taxon>
        <taxon>Hyphomicrobiales</taxon>
        <taxon>Parvibaculaceae</taxon>
        <taxon>Pyruvatibacter</taxon>
    </lineage>
</organism>
<reference evidence="2 3" key="1">
    <citation type="journal article" date="2016" name="Int. J. Syst. Evol. Microbiol.">
        <title>Pyruvatibacter mobilis gen. nov., sp. nov., a marine bacterium from the culture broth of Picochlorum sp. 122.</title>
        <authorList>
            <person name="Wang G."/>
            <person name="Tang M."/>
            <person name="Wu H."/>
            <person name="Dai S."/>
            <person name="Li T."/>
            <person name="Chen C."/>
            <person name="He H."/>
            <person name="Fan J."/>
            <person name="Xiang W."/>
            <person name="Li X."/>
        </authorList>
    </citation>
    <scope>NUCLEOTIDE SEQUENCE [LARGE SCALE GENOMIC DNA]</scope>
    <source>
        <strain evidence="2 3">GYP-11</strain>
    </source>
</reference>
<protein>
    <submittedName>
        <fullName evidence="2">GNAT family N-acetyltransferase</fullName>
    </submittedName>
</protein>
<sequence length="166" mass="18478">MSDETSARRGRPRISFVRLTAVAPDDILAHMADPRVAVHLPLMTEPWDRATVDSFIAAKEACWQRDGLGHWAILDHDRYVGWGGFQLEDGEWDFGLVLRADCFGLGPSIARAALEFARSDARISYVTALLPPSRTRLAALRRFGARAAGEVTYDGQRFLKFCIDTA</sequence>
<gene>
    <name evidence="2" type="ORF">GTQ45_12570</name>
</gene>
<dbReference type="RefSeq" id="WP_160588617.1">
    <property type="nucleotide sequence ID" value="NZ_BMHN01000001.1"/>
</dbReference>
<name>A0A845QE30_9HYPH</name>
<dbReference type="GeneID" id="300654068"/>
<dbReference type="SUPFAM" id="SSF55729">
    <property type="entry name" value="Acyl-CoA N-acyltransferases (Nat)"/>
    <property type="match status" value="1"/>
</dbReference>
<proteinExistence type="predicted"/>
<dbReference type="Pfam" id="PF13302">
    <property type="entry name" value="Acetyltransf_3"/>
    <property type="match status" value="1"/>
</dbReference>